<evidence type="ECO:0000313" key="2">
    <source>
        <dbReference type="Proteomes" id="UP000798662"/>
    </source>
</evidence>
<gene>
    <name evidence="1" type="ORF">I4F81_006891</name>
</gene>
<dbReference type="Proteomes" id="UP000798662">
    <property type="component" value="Chromosome 2"/>
</dbReference>
<sequence length="766" mass="77267">MDDGADANDDFLERTDEYDTGYVVDAAYGDDDEDAYDDPGFDDALEAGYDGGVDYGDYPVDDGGGVGGAPDVPPSPVMATPPPSGRVARGLLEDFAAAGSSNRASGRRASGRGGAAAAPARRLFGGGSPDTVASTAAETTDTEDEEEDDADVVAITMIGPARTGKSSVANALFGTTFPIHGRLPPGRVQAAKAPVLSVGVVPADWSSAPPAPEPVVLPPSGWHDVGTRHSACGYDTLRYIFGKVGALLGDPDGGGRGGGAGGGVGTLTAATSVEGDVSTVTGGAGSVAAGRPGRAARPSRSARAQASAGNNAALRPTALIFVLHDADGGAVEGAAAGAAADAARLAGLEATLRADVIRLWADTPRPAALVGMPLDAVFLVSVVGLPHPRYRALEWRAAIGDLRLRLNASDPALVRGEEAGDSSRRFPSAASTPTGPPSLLPRACSKQLPSHAAAMMVAAPPSRRQLLALYTADIAASRAATAALAAIEKAARSLSGPFPPPPSFGDTAAATIVYALADFDRRTSMLGPGAQTVVTAKRAALTLRLEGVVRPLYHTALRRSRVAAMDLLTRSLSSGDVDPSMVYGEEAAYETGIIALDYFRAHARDLEQLEAVVPGLSPAAALASLETAIADALTRHPGSAGVALRAAAALERDARRRARRAPAPGRPPRGGRVGLHLSSALTVAGGGSWTAAVDGAPSVGPLGVGLTAAAANDGDRSAAGAVAQLSRAAEVAARRLPPRVGGALTAAAGVVTAARVQPMVRVDADL</sequence>
<accession>A0ACC3C3A8</accession>
<comment type="caution">
    <text evidence="1">The sequence shown here is derived from an EMBL/GenBank/DDBJ whole genome shotgun (WGS) entry which is preliminary data.</text>
</comment>
<evidence type="ECO:0000313" key="1">
    <source>
        <dbReference type="EMBL" id="KAK1864343.1"/>
    </source>
</evidence>
<keyword evidence="2" id="KW-1185">Reference proteome</keyword>
<reference evidence="1" key="1">
    <citation type="submission" date="2019-11" db="EMBL/GenBank/DDBJ databases">
        <title>Nori genome reveals adaptations in red seaweeds to the harsh intertidal environment.</title>
        <authorList>
            <person name="Wang D."/>
            <person name="Mao Y."/>
        </authorList>
    </citation>
    <scope>NUCLEOTIDE SEQUENCE</scope>
    <source>
        <tissue evidence="1">Gametophyte</tissue>
    </source>
</reference>
<name>A0ACC3C3A8_PYRYE</name>
<protein>
    <submittedName>
        <fullName evidence="1">Uncharacterized protein</fullName>
    </submittedName>
</protein>
<proteinExistence type="predicted"/>
<dbReference type="EMBL" id="CM020619">
    <property type="protein sequence ID" value="KAK1864343.1"/>
    <property type="molecule type" value="Genomic_DNA"/>
</dbReference>
<organism evidence="1 2">
    <name type="scientific">Pyropia yezoensis</name>
    <name type="common">Susabi-nori</name>
    <name type="synonym">Porphyra yezoensis</name>
    <dbReference type="NCBI Taxonomy" id="2788"/>
    <lineage>
        <taxon>Eukaryota</taxon>
        <taxon>Rhodophyta</taxon>
        <taxon>Bangiophyceae</taxon>
        <taxon>Bangiales</taxon>
        <taxon>Bangiaceae</taxon>
        <taxon>Pyropia</taxon>
    </lineage>
</organism>